<dbReference type="Proteomes" id="UP001457282">
    <property type="component" value="Unassembled WGS sequence"/>
</dbReference>
<name>A0AAW1XD06_RUBAR</name>
<reference evidence="2 3" key="1">
    <citation type="journal article" date="2023" name="G3 (Bethesda)">
        <title>A chromosome-length genome assembly and annotation of blackberry (Rubus argutus, cv. 'Hillquist').</title>
        <authorList>
            <person name="Bruna T."/>
            <person name="Aryal R."/>
            <person name="Dudchenko O."/>
            <person name="Sargent D.J."/>
            <person name="Mead D."/>
            <person name="Buti M."/>
            <person name="Cavallini A."/>
            <person name="Hytonen T."/>
            <person name="Andres J."/>
            <person name="Pham M."/>
            <person name="Weisz D."/>
            <person name="Mascagni F."/>
            <person name="Usai G."/>
            <person name="Natali L."/>
            <person name="Bassil N."/>
            <person name="Fernandez G.E."/>
            <person name="Lomsadze A."/>
            <person name="Armour M."/>
            <person name="Olukolu B."/>
            <person name="Poorten T."/>
            <person name="Britton C."/>
            <person name="Davik J."/>
            <person name="Ashrafi H."/>
            <person name="Aiden E.L."/>
            <person name="Borodovsky M."/>
            <person name="Worthington M."/>
        </authorList>
    </citation>
    <scope>NUCLEOTIDE SEQUENCE [LARGE SCALE GENOMIC DNA]</scope>
    <source>
        <strain evidence="2">PI 553951</strain>
    </source>
</reference>
<evidence type="ECO:0000313" key="3">
    <source>
        <dbReference type="Proteomes" id="UP001457282"/>
    </source>
</evidence>
<keyword evidence="3" id="KW-1185">Reference proteome</keyword>
<evidence type="ECO:0000256" key="1">
    <source>
        <dbReference type="SAM" id="MobiDB-lite"/>
    </source>
</evidence>
<dbReference type="InterPro" id="IPR032675">
    <property type="entry name" value="LRR_dom_sf"/>
</dbReference>
<protein>
    <submittedName>
        <fullName evidence="2">Uncharacterized protein</fullName>
    </submittedName>
</protein>
<comment type="caution">
    <text evidence="2">The sequence shown here is derived from an EMBL/GenBank/DDBJ whole genome shotgun (WGS) entry which is preliminary data.</text>
</comment>
<dbReference type="Gene3D" id="3.80.10.10">
    <property type="entry name" value="Ribonuclease Inhibitor"/>
    <property type="match status" value="1"/>
</dbReference>
<organism evidence="2 3">
    <name type="scientific">Rubus argutus</name>
    <name type="common">Southern blackberry</name>
    <dbReference type="NCBI Taxonomy" id="59490"/>
    <lineage>
        <taxon>Eukaryota</taxon>
        <taxon>Viridiplantae</taxon>
        <taxon>Streptophyta</taxon>
        <taxon>Embryophyta</taxon>
        <taxon>Tracheophyta</taxon>
        <taxon>Spermatophyta</taxon>
        <taxon>Magnoliopsida</taxon>
        <taxon>eudicotyledons</taxon>
        <taxon>Gunneridae</taxon>
        <taxon>Pentapetalae</taxon>
        <taxon>rosids</taxon>
        <taxon>fabids</taxon>
        <taxon>Rosales</taxon>
        <taxon>Rosaceae</taxon>
        <taxon>Rosoideae</taxon>
        <taxon>Rosoideae incertae sedis</taxon>
        <taxon>Rubus</taxon>
    </lineage>
</organism>
<accession>A0AAW1XD06</accession>
<dbReference type="EMBL" id="JBEDUW010000004">
    <property type="protein sequence ID" value="KAK9934402.1"/>
    <property type="molecule type" value="Genomic_DNA"/>
</dbReference>
<sequence length="242" mass="27019">MEEASSIYLPDGLSLLSLKSAVDQSSAGPSFLRLERTPTPRPLPVDLNSCMNVTGSPDPPRRRNRALRQESPGQQLLRLDSDLSHSTPTSLHSLFLYGKQPLWFASSLDLLTSRGSRTSTSPTTLSPVRWTKYLEKLQAIAEDLILARNRFSGEIPAGIWSGMENYCNWISRQTVFTGSVPEDFGELKSLSGTLNLSYNHLSGKIRNRSGIYRSRNLAKTRPKALRLVRIRRPGPITARRRG</sequence>
<feature type="region of interest" description="Disordered" evidence="1">
    <location>
        <begin position="27"/>
        <end position="74"/>
    </location>
</feature>
<proteinExistence type="predicted"/>
<gene>
    <name evidence="2" type="ORF">M0R45_021548</name>
</gene>
<evidence type="ECO:0000313" key="2">
    <source>
        <dbReference type="EMBL" id="KAK9934402.1"/>
    </source>
</evidence>
<dbReference type="AlphaFoldDB" id="A0AAW1XD06"/>